<sequence>MPVQHSPPNAKRPRTLPKNEPSDQSNVQEPFITPMNRSRESLLPCDFEMKDKDDLIAIDLKNLHLLNTPTHPKRRPNIMAKSSDKKTEPQTVAAVKDDDRVPSYWEGDKPDLESPYEMAVDQCALRVIEETVPDDISNLIGTIVLAHEAMNIIEDQFHQGGRMAQMATFQDLIFRTFDPATMDCLAGLLYQLGAPTSGEFSMEGVNTALDAQYQNNPRPFTACEAMATKTMFKSPMRSFPSTSAIQSLTPLSENTEERDMSINNPIPIPKSAAAECHNGDEQCYHCGKFKHTKDRCVWSRSRPRTALHWNDWRRVVNGRMYSIDVLGLRPGHLQKSTGGFFKPKAAAVMTPIADGDEIPRVKVSAVKASWNSEGIMGSESADEFTLDGGASDGGKGSYV</sequence>
<reference evidence="2" key="1">
    <citation type="submission" date="2013-11" db="EMBL/GenBank/DDBJ databases">
        <title>Genome sequence of the fusiform rust pathogen reveals effectors for host alternation and coevolution with pine.</title>
        <authorList>
            <consortium name="DOE Joint Genome Institute"/>
            <person name="Smith K."/>
            <person name="Pendleton A."/>
            <person name="Kubisiak T."/>
            <person name="Anderson C."/>
            <person name="Salamov A."/>
            <person name="Aerts A."/>
            <person name="Riley R."/>
            <person name="Clum A."/>
            <person name="Lindquist E."/>
            <person name="Ence D."/>
            <person name="Campbell M."/>
            <person name="Kronenberg Z."/>
            <person name="Feau N."/>
            <person name="Dhillon B."/>
            <person name="Hamelin R."/>
            <person name="Burleigh J."/>
            <person name="Smith J."/>
            <person name="Yandell M."/>
            <person name="Nelson C."/>
            <person name="Grigoriev I."/>
            <person name="Davis J."/>
        </authorList>
    </citation>
    <scope>NUCLEOTIDE SEQUENCE</scope>
    <source>
        <strain evidence="2">G11</strain>
    </source>
</reference>
<organism evidence="2 3">
    <name type="scientific">Cronartium quercuum f. sp. fusiforme G11</name>
    <dbReference type="NCBI Taxonomy" id="708437"/>
    <lineage>
        <taxon>Eukaryota</taxon>
        <taxon>Fungi</taxon>
        <taxon>Dikarya</taxon>
        <taxon>Basidiomycota</taxon>
        <taxon>Pucciniomycotina</taxon>
        <taxon>Pucciniomycetes</taxon>
        <taxon>Pucciniales</taxon>
        <taxon>Coleosporiaceae</taxon>
        <taxon>Cronartium</taxon>
    </lineage>
</organism>
<gene>
    <name evidence="2" type="ORF">CROQUDRAFT_92314</name>
</gene>
<protein>
    <submittedName>
        <fullName evidence="2">Uncharacterized protein</fullName>
    </submittedName>
</protein>
<dbReference type="OrthoDB" id="97058at2759"/>
<evidence type="ECO:0000313" key="3">
    <source>
        <dbReference type="Proteomes" id="UP000886653"/>
    </source>
</evidence>
<feature type="region of interest" description="Disordered" evidence="1">
    <location>
        <begin position="1"/>
        <end position="37"/>
    </location>
</feature>
<evidence type="ECO:0000313" key="2">
    <source>
        <dbReference type="EMBL" id="KAG0146666.1"/>
    </source>
</evidence>
<evidence type="ECO:0000256" key="1">
    <source>
        <dbReference type="SAM" id="MobiDB-lite"/>
    </source>
</evidence>
<dbReference type="EMBL" id="MU167257">
    <property type="protein sequence ID" value="KAG0146666.1"/>
    <property type="molecule type" value="Genomic_DNA"/>
</dbReference>
<dbReference type="Proteomes" id="UP000886653">
    <property type="component" value="Unassembled WGS sequence"/>
</dbReference>
<accession>A0A9P6NGS6</accession>
<feature type="region of interest" description="Disordered" evidence="1">
    <location>
        <begin position="67"/>
        <end position="92"/>
    </location>
</feature>
<comment type="caution">
    <text evidence="2">The sequence shown here is derived from an EMBL/GenBank/DDBJ whole genome shotgun (WGS) entry which is preliminary data.</text>
</comment>
<name>A0A9P6NGS6_9BASI</name>
<dbReference type="AlphaFoldDB" id="A0A9P6NGS6"/>
<keyword evidence="3" id="KW-1185">Reference proteome</keyword>
<proteinExistence type="predicted"/>